<organism evidence="2 3">
    <name type="scientific">Mycoplasmoides genitalium M6320</name>
    <dbReference type="NCBI Taxonomy" id="662945"/>
    <lineage>
        <taxon>Bacteria</taxon>
        <taxon>Bacillati</taxon>
        <taxon>Mycoplasmatota</taxon>
        <taxon>Mycoplasmoidales</taxon>
        <taxon>Mycoplasmoidaceae</taxon>
        <taxon>Mycoplasmoides</taxon>
    </lineage>
</organism>
<name>A0ABC7ZIN8_MYCGT</name>
<sequence>MVKRKRKPKLNSRNILTIQIVLTIFSMIFFLTLLSLILFLSLQSNLATALVENRNKAVELVDNIVFF</sequence>
<dbReference type="EMBL" id="CP003772">
    <property type="protein sequence ID" value="AFQ03858.1"/>
    <property type="molecule type" value="Genomic_DNA"/>
</dbReference>
<protein>
    <submittedName>
        <fullName evidence="2">Uncharacterized protein</fullName>
    </submittedName>
</protein>
<reference evidence="2 3" key="1">
    <citation type="journal article" date="2012" name="J. Bacteriol.">
        <title>Draft Genome Sequences of Four Axenic Mycoplasma genitalium Strains Isolated from Denmark, Japan, and Australia.</title>
        <authorList>
            <person name="McGowin C.L."/>
            <person name="Ma L."/>
            <person name="Jensen J.S."/>
            <person name="Mancuso M.M."/>
            <person name="Hamasuna R."/>
            <person name="Adegboye D."/>
            <person name="Martin D.H."/>
        </authorList>
    </citation>
    <scope>NUCLEOTIDE SEQUENCE [LARGE SCALE GENOMIC DNA]</scope>
    <source>
        <strain evidence="2 3">M6320</strain>
    </source>
</reference>
<keyword evidence="1" id="KW-1133">Transmembrane helix</keyword>
<keyword evidence="1" id="KW-0812">Transmembrane</keyword>
<evidence type="ECO:0000256" key="1">
    <source>
        <dbReference type="SAM" id="Phobius"/>
    </source>
</evidence>
<feature type="transmembrane region" description="Helical" evidence="1">
    <location>
        <begin position="20"/>
        <end position="42"/>
    </location>
</feature>
<dbReference type="AlphaFoldDB" id="A0ABC7ZIN8"/>
<dbReference type="Proteomes" id="UP000005254">
    <property type="component" value="Chromosome"/>
</dbReference>
<dbReference type="KEGG" id="mgx:CM1_00330"/>
<evidence type="ECO:0000313" key="2">
    <source>
        <dbReference type="EMBL" id="AFQ03858.1"/>
    </source>
</evidence>
<proteinExistence type="predicted"/>
<gene>
    <name evidence="2" type="ORF">CM1_00330</name>
</gene>
<evidence type="ECO:0000313" key="3">
    <source>
        <dbReference type="Proteomes" id="UP000005254"/>
    </source>
</evidence>
<accession>A0ABC7ZIN8</accession>
<keyword evidence="1" id="KW-0472">Membrane</keyword>